<organism evidence="2 3">
    <name type="scientific">Primorskyibacter flagellatus</name>
    <dbReference type="NCBI Taxonomy" id="1387277"/>
    <lineage>
        <taxon>Bacteria</taxon>
        <taxon>Pseudomonadati</taxon>
        <taxon>Pseudomonadota</taxon>
        <taxon>Alphaproteobacteria</taxon>
        <taxon>Rhodobacterales</taxon>
        <taxon>Roseobacteraceae</taxon>
        <taxon>Primorskyibacter</taxon>
    </lineage>
</organism>
<keyword evidence="3" id="KW-1185">Reference proteome</keyword>
<accession>A0A1W2EW60</accession>
<gene>
    <name evidence="2" type="ORF">SAMN06295998_1497</name>
</gene>
<keyword evidence="1" id="KW-1133">Transmembrane helix</keyword>
<dbReference type="EMBL" id="FWYD01000049">
    <property type="protein sequence ID" value="SMD13476.1"/>
    <property type="molecule type" value="Genomic_DNA"/>
</dbReference>
<dbReference type="Proteomes" id="UP000192330">
    <property type="component" value="Unassembled WGS sequence"/>
</dbReference>
<protein>
    <submittedName>
        <fullName evidence="2">Uncharacterized protein</fullName>
    </submittedName>
</protein>
<keyword evidence="1" id="KW-0812">Transmembrane</keyword>
<dbReference type="RefSeq" id="WP_143514703.1">
    <property type="nucleotide sequence ID" value="NZ_FWYD01000049.1"/>
</dbReference>
<proteinExistence type="predicted"/>
<sequence>MKRLFMGYMLFSLVGLSLAYLMVGVYLAWVFDRGVDHLFFVQNFWWLRANFPAAADMSFVILGGGVIAGLGLALAVVSESLSTFGVTHWQSKAELRKNKMLETPGSGFLLAKTAGKTSKAPFICSKQYPPNIVGQC</sequence>
<dbReference type="STRING" id="1387277.SAMN06295998_1497"/>
<dbReference type="OrthoDB" id="9759295at2"/>
<evidence type="ECO:0000313" key="3">
    <source>
        <dbReference type="Proteomes" id="UP000192330"/>
    </source>
</evidence>
<feature type="transmembrane region" description="Helical" evidence="1">
    <location>
        <begin position="51"/>
        <end position="77"/>
    </location>
</feature>
<name>A0A1W2EW60_9RHOB</name>
<evidence type="ECO:0000313" key="2">
    <source>
        <dbReference type="EMBL" id="SMD13476.1"/>
    </source>
</evidence>
<feature type="transmembrane region" description="Helical" evidence="1">
    <location>
        <begin position="7"/>
        <end position="31"/>
    </location>
</feature>
<evidence type="ECO:0000256" key="1">
    <source>
        <dbReference type="SAM" id="Phobius"/>
    </source>
</evidence>
<reference evidence="2 3" key="1">
    <citation type="submission" date="2017-04" db="EMBL/GenBank/DDBJ databases">
        <authorList>
            <person name="Afonso C.L."/>
            <person name="Miller P.J."/>
            <person name="Scott M.A."/>
            <person name="Spackman E."/>
            <person name="Goraichik I."/>
            <person name="Dimitrov K.M."/>
            <person name="Suarez D.L."/>
            <person name="Swayne D.E."/>
        </authorList>
    </citation>
    <scope>NUCLEOTIDE SEQUENCE [LARGE SCALE GENOMIC DNA]</scope>
    <source>
        <strain evidence="2 3">CGMCC 1.12644</strain>
    </source>
</reference>
<keyword evidence="1" id="KW-0472">Membrane</keyword>
<dbReference type="AlphaFoldDB" id="A0A1W2EW60"/>